<dbReference type="Proteomes" id="UP000198583">
    <property type="component" value="Unassembled WGS sequence"/>
</dbReference>
<dbReference type="EMBL" id="FOYL01000001">
    <property type="protein sequence ID" value="SFQ99371.1"/>
    <property type="molecule type" value="Genomic_DNA"/>
</dbReference>
<reference evidence="2" key="1">
    <citation type="submission" date="2016-10" db="EMBL/GenBank/DDBJ databases">
        <authorList>
            <person name="Varghese N."/>
            <person name="Submissions S."/>
        </authorList>
    </citation>
    <scope>NUCLEOTIDE SEQUENCE [LARGE SCALE GENOMIC DNA]</scope>
    <source>
        <strain evidence="2">DSM 44232</strain>
    </source>
</reference>
<evidence type="ECO:0000313" key="1">
    <source>
        <dbReference type="EMBL" id="SFQ99371.1"/>
    </source>
</evidence>
<proteinExistence type="predicted"/>
<name>A0A1I6D1X3_9PSEU</name>
<organism evidence="1 2">
    <name type="scientific">Lentzea waywayandensis</name>
    <dbReference type="NCBI Taxonomy" id="84724"/>
    <lineage>
        <taxon>Bacteria</taxon>
        <taxon>Bacillati</taxon>
        <taxon>Actinomycetota</taxon>
        <taxon>Actinomycetes</taxon>
        <taxon>Pseudonocardiales</taxon>
        <taxon>Pseudonocardiaceae</taxon>
        <taxon>Lentzea</taxon>
    </lineage>
</organism>
<keyword evidence="1" id="KW-0067">ATP-binding</keyword>
<dbReference type="GO" id="GO:0005524">
    <property type="term" value="F:ATP binding"/>
    <property type="evidence" value="ECO:0007669"/>
    <property type="project" value="UniProtKB-KW"/>
</dbReference>
<sequence>MSQQCAFFLAEQGTPGVIVESGPTKRIFEAPSDERTADYVHGRFG</sequence>
<evidence type="ECO:0000313" key="2">
    <source>
        <dbReference type="Proteomes" id="UP000198583"/>
    </source>
</evidence>
<dbReference type="AlphaFoldDB" id="A0A1I6D1X3"/>
<accession>A0A1I6D1X3</accession>
<protein>
    <submittedName>
        <fullName evidence="1">Phosphate transport system ATP-binding protein</fullName>
    </submittedName>
</protein>
<gene>
    <name evidence="1" type="ORF">SAMN04488564_101841</name>
</gene>
<dbReference type="STRING" id="84724.SAMN04488564_101841"/>
<keyword evidence="2" id="KW-1185">Reference proteome</keyword>
<keyword evidence="1" id="KW-0547">Nucleotide-binding</keyword>